<accession>A0ABP8M5S0</accession>
<evidence type="ECO:0000313" key="3">
    <source>
        <dbReference type="Proteomes" id="UP001501508"/>
    </source>
</evidence>
<organism evidence="2 3">
    <name type="scientific">Ravibacter arvi</name>
    <dbReference type="NCBI Taxonomy" id="2051041"/>
    <lineage>
        <taxon>Bacteria</taxon>
        <taxon>Pseudomonadati</taxon>
        <taxon>Bacteroidota</taxon>
        <taxon>Cytophagia</taxon>
        <taxon>Cytophagales</taxon>
        <taxon>Spirosomataceae</taxon>
        <taxon>Ravibacter</taxon>
    </lineage>
</organism>
<protein>
    <submittedName>
        <fullName evidence="2">Beta-ketoacyl synthase chain length factor</fullName>
    </submittedName>
</protein>
<reference evidence="3" key="1">
    <citation type="journal article" date="2019" name="Int. J. Syst. Evol. Microbiol.">
        <title>The Global Catalogue of Microorganisms (GCM) 10K type strain sequencing project: providing services to taxonomists for standard genome sequencing and annotation.</title>
        <authorList>
            <consortium name="The Broad Institute Genomics Platform"/>
            <consortium name="The Broad Institute Genome Sequencing Center for Infectious Disease"/>
            <person name="Wu L."/>
            <person name="Ma J."/>
        </authorList>
    </citation>
    <scope>NUCLEOTIDE SEQUENCE [LARGE SCALE GENOMIC DNA]</scope>
    <source>
        <strain evidence="3">JCM 31920</strain>
    </source>
</reference>
<keyword evidence="3" id="KW-1185">Reference proteome</keyword>
<proteinExistence type="predicted"/>
<evidence type="ECO:0000259" key="1">
    <source>
        <dbReference type="Pfam" id="PF13723"/>
    </source>
</evidence>
<dbReference type="EMBL" id="BAABEY010000032">
    <property type="protein sequence ID" value="GAA4444600.1"/>
    <property type="molecule type" value="Genomic_DNA"/>
</dbReference>
<feature type="domain" description="Beta-ketoacyl synthase-like N-terminal" evidence="1">
    <location>
        <begin position="49"/>
        <end position="176"/>
    </location>
</feature>
<sequence>MYIRDSICISPQNTFPSAFNDAKLRVHTGTKYFALEPSYEGLIGAGVLRRMGRAARMGVAAGTLLLKNNSKTDGIIIGTANGGLEDCIKFLAQIVDYDEGTLTPTNFVQSTPNSVAGQLALADQNTGYNVTHVHAGLSFENALADAALLFDQEEAETLLVGGLEEISDYNHQIDRRSGFFKTEATTSLTLIGSGTPGTVCGEGAVMFLLEKTPSLSQQVRILAVDQLSFVMESDVLAHFPRFLLNAGLNIDRIDGLMLGYNGDAASDGLYSEVASLFHPETPVFSFKNACGEYPTASAFAVWLGQQLLLGKNIPQGLVRCGNTEKRPRTLLIYNHFMQNQHAFILLQQIDR</sequence>
<evidence type="ECO:0000313" key="2">
    <source>
        <dbReference type="EMBL" id="GAA4444600.1"/>
    </source>
</evidence>
<comment type="caution">
    <text evidence="2">The sequence shown here is derived from an EMBL/GenBank/DDBJ whole genome shotgun (WGS) entry which is preliminary data.</text>
</comment>
<dbReference type="RefSeq" id="WP_345031585.1">
    <property type="nucleotide sequence ID" value="NZ_BAABEY010000032.1"/>
</dbReference>
<dbReference type="Proteomes" id="UP001501508">
    <property type="component" value="Unassembled WGS sequence"/>
</dbReference>
<dbReference type="Pfam" id="PF13723">
    <property type="entry name" value="Ketoacyl-synt_2"/>
    <property type="match status" value="1"/>
</dbReference>
<dbReference type="InterPro" id="IPR014030">
    <property type="entry name" value="Ketoacyl_synth_N"/>
</dbReference>
<name>A0ABP8M5S0_9BACT</name>
<dbReference type="Gene3D" id="3.40.47.10">
    <property type="match status" value="1"/>
</dbReference>
<gene>
    <name evidence="2" type="ORF">GCM10023091_35060</name>
</gene>
<dbReference type="SUPFAM" id="SSF53901">
    <property type="entry name" value="Thiolase-like"/>
    <property type="match status" value="1"/>
</dbReference>
<dbReference type="InterPro" id="IPR016039">
    <property type="entry name" value="Thiolase-like"/>
</dbReference>